<dbReference type="GO" id="GO:0020037">
    <property type="term" value="F:heme binding"/>
    <property type="evidence" value="ECO:0007669"/>
    <property type="project" value="InterPro"/>
</dbReference>
<sequence length="491" mass="54338">MPFSVGLQAAGAALLSAGFPVLFTTAIIVLLVIISIISSLRKDATDAPARLPIHSLFAIVPFFRRRFDFLNWGFEVTGQSAFQFDLLRNNVIVVSGESARQTFFSAKGLDLTEGSKFFLAQYIPMVRGVTSDLQTKRISLIHKRLASVQKNEQLSMLIPMMLEDSRRMMETWGESGSFDPFDNIYELIFQLTVRSLSCSEISDDPCVVSRLKKLYDTLDVGTTPATVLLPWLPTPAMVKKVWATKEIYDIVVAAITAREQSGISKNDTLQMLLDSGDEKMVVVGFIMGLLIAGARATGTTACWMLTFLGGHSEWRDKAKAEVEGLLASQPLSQISTGDSLSSQLAAISLETWEAETPVLDSIIRETLRMHIDGKLIPTGSYVVYPYSDVHLNPDIYPDPWKFDPTRQPETKSAYGYVGWGGGKTTCLGQRLARVELKIVTALFLLGFRHCVVDGTGKVAQQPPLPNWNDILLCRPPQGSFRLRYERSSPAL</sequence>
<keyword evidence="12" id="KW-1185">Reference proteome</keyword>
<comment type="cofactor">
    <cofactor evidence="1 8">
        <name>heme</name>
        <dbReference type="ChEBI" id="CHEBI:30413"/>
    </cofactor>
</comment>
<evidence type="ECO:0000313" key="11">
    <source>
        <dbReference type="EMBL" id="KAE9408040.1"/>
    </source>
</evidence>
<protein>
    <submittedName>
        <fullName evidence="11">Cytochrome P450</fullName>
    </submittedName>
</protein>
<name>A0A6A4IDH0_9AGAR</name>
<evidence type="ECO:0000256" key="5">
    <source>
        <dbReference type="ARBA" id="ARBA00023002"/>
    </source>
</evidence>
<evidence type="ECO:0000256" key="8">
    <source>
        <dbReference type="PIRSR" id="PIRSR602401-1"/>
    </source>
</evidence>
<dbReference type="PRINTS" id="PR00385">
    <property type="entry name" value="P450"/>
</dbReference>
<keyword evidence="10" id="KW-0812">Transmembrane</keyword>
<dbReference type="InterPro" id="IPR036396">
    <property type="entry name" value="Cyt_P450_sf"/>
</dbReference>
<dbReference type="SUPFAM" id="SSF48264">
    <property type="entry name" value="Cytochrome P450"/>
    <property type="match status" value="1"/>
</dbReference>
<dbReference type="Pfam" id="PF00067">
    <property type="entry name" value="p450"/>
    <property type="match status" value="1"/>
</dbReference>
<dbReference type="GO" id="GO:0005506">
    <property type="term" value="F:iron ion binding"/>
    <property type="evidence" value="ECO:0007669"/>
    <property type="project" value="InterPro"/>
</dbReference>
<evidence type="ECO:0000256" key="3">
    <source>
        <dbReference type="ARBA" id="ARBA00022617"/>
    </source>
</evidence>
<proteinExistence type="inferred from homology"/>
<evidence type="ECO:0000313" key="12">
    <source>
        <dbReference type="Proteomes" id="UP000799118"/>
    </source>
</evidence>
<evidence type="ECO:0000256" key="4">
    <source>
        <dbReference type="ARBA" id="ARBA00022723"/>
    </source>
</evidence>
<dbReference type="CDD" id="cd00302">
    <property type="entry name" value="cytochrome_P450"/>
    <property type="match status" value="1"/>
</dbReference>
<feature type="binding site" description="axial binding residue" evidence="8">
    <location>
        <position position="426"/>
    </location>
    <ligand>
        <name>heme</name>
        <dbReference type="ChEBI" id="CHEBI:30413"/>
    </ligand>
    <ligandPart>
        <name>Fe</name>
        <dbReference type="ChEBI" id="CHEBI:18248"/>
    </ligandPart>
</feature>
<reference evidence="11" key="1">
    <citation type="journal article" date="2019" name="Environ. Microbiol.">
        <title>Fungal ecological strategies reflected in gene transcription - a case study of two litter decomposers.</title>
        <authorList>
            <person name="Barbi F."/>
            <person name="Kohler A."/>
            <person name="Barry K."/>
            <person name="Baskaran P."/>
            <person name="Daum C."/>
            <person name="Fauchery L."/>
            <person name="Ihrmark K."/>
            <person name="Kuo A."/>
            <person name="LaButti K."/>
            <person name="Lipzen A."/>
            <person name="Morin E."/>
            <person name="Grigoriev I.V."/>
            <person name="Henrissat B."/>
            <person name="Lindahl B."/>
            <person name="Martin F."/>
        </authorList>
    </citation>
    <scope>NUCLEOTIDE SEQUENCE</scope>
    <source>
        <strain evidence="11">JB14</strain>
    </source>
</reference>
<feature type="transmembrane region" description="Helical" evidence="10">
    <location>
        <begin position="12"/>
        <end position="37"/>
    </location>
</feature>
<comment type="similarity">
    <text evidence="2 9">Belongs to the cytochrome P450 family.</text>
</comment>
<gene>
    <name evidence="11" type="ORF">BT96DRAFT_1034501</name>
</gene>
<dbReference type="InterPro" id="IPR017972">
    <property type="entry name" value="Cyt_P450_CS"/>
</dbReference>
<dbReference type="EMBL" id="ML769393">
    <property type="protein sequence ID" value="KAE9408040.1"/>
    <property type="molecule type" value="Genomic_DNA"/>
</dbReference>
<keyword evidence="10" id="KW-0472">Membrane</keyword>
<dbReference type="PANTHER" id="PTHR24286:SF24">
    <property type="entry name" value="LANOSTEROL 14-ALPHA DEMETHYLASE"/>
    <property type="match status" value="1"/>
</dbReference>
<dbReference type="OrthoDB" id="1055148at2759"/>
<keyword evidence="10" id="KW-1133">Transmembrane helix</keyword>
<accession>A0A6A4IDH0</accession>
<organism evidence="11 12">
    <name type="scientific">Gymnopus androsaceus JB14</name>
    <dbReference type="NCBI Taxonomy" id="1447944"/>
    <lineage>
        <taxon>Eukaryota</taxon>
        <taxon>Fungi</taxon>
        <taxon>Dikarya</taxon>
        <taxon>Basidiomycota</taxon>
        <taxon>Agaricomycotina</taxon>
        <taxon>Agaricomycetes</taxon>
        <taxon>Agaricomycetidae</taxon>
        <taxon>Agaricales</taxon>
        <taxon>Marasmiineae</taxon>
        <taxon>Omphalotaceae</taxon>
        <taxon>Gymnopus</taxon>
    </lineage>
</organism>
<evidence type="ECO:0000256" key="6">
    <source>
        <dbReference type="ARBA" id="ARBA00023004"/>
    </source>
</evidence>
<evidence type="ECO:0000256" key="10">
    <source>
        <dbReference type="SAM" id="Phobius"/>
    </source>
</evidence>
<dbReference type="GO" id="GO:0004497">
    <property type="term" value="F:monooxygenase activity"/>
    <property type="evidence" value="ECO:0007669"/>
    <property type="project" value="UniProtKB-KW"/>
</dbReference>
<dbReference type="GO" id="GO:0016125">
    <property type="term" value="P:sterol metabolic process"/>
    <property type="evidence" value="ECO:0007669"/>
    <property type="project" value="TreeGrafter"/>
</dbReference>
<keyword evidence="4 8" id="KW-0479">Metal-binding</keyword>
<dbReference type="InterPro" id="IPR001128">
    <property type="entry name" value="Cyt_P450"/>
</dbReference>
<dbReference type="PANTHER" id="PTHR24286">
    <property type="entry name" value="CYTOCHROME P450 26"/>
    <property type="match status" value="1"/>
</dbReference>
<dbReference type="GO" id="GO:0016705">
    <property type="term" value="F:oxidoreductase activity, acting on paired donors, with incorporation or reduction of molecular oxygen"/>
    <property type="evidence" value="ECO:0007669"/>
    <property type="project" value="InterPro"/>
</dbReference>
<dbReference type="AlphaFoldDB" id="A0A6A4IDH0"/>
<keyword evidence="7 9" id="KW-0503">Monooxygenase</keyword>
<dbReference type="PRINTS" id="PR00463">
    <property type="entry name" value="EP450I"/>
</dbReference>
<evidence type="ECO:0000256" key="1">
    <source>
        <dbReference type="ARBA" id="ARBA00001971"/>
    </source>
</evidence>
<dbReference type="PROSITE" id="PS00086">
    <property type="entry name" value="CYTOCHROME_P450"/>
    <property type="match status" value="1"/>
</dbReference>
<evidence type="ECO:0000256" key="2">
    <source>
        <dbReference type="ARBA" id="ARBA00010617"/>
    </source>
</evidence>
<keyword evidence="3 8" id="KW-0349">Heme</keyword>
<dbReference type="InterPro" id="IPR002401">
    <property type="entry name" value="Cyt_P450_E_grp-I"/>
</dbReference>
<dbReference type="Gene3D" id="1.10.630.10">
    <property type="entry name" value="Cytochrome P450"/>
    <property type="match status" value="1"/>
</dbReference>
<dbReference type="Proteomes" id="UP000799118">
    <property type="component" value="Unassembled WGS sequence"/>
</dbReference>
<evidence type="ECO:0000256" key="9">
    <source>
        <dbReference type="RuleBase" id="RU000461"/>
    </source>
</evidence>
<keyword evidence="5 9" id="KW-0560">Oxidoreductase</keyword>
<evidence type="ECO:0000256" key="7">
    <source>
        <dbReference type="ARBA" id="ARBA00023033"/>
    </source>
</evidence>
<keyword evidence="6 8" id="KW-0408">Iron</keyword>